<accession>A0A833ZE66</accession>
<protein>
    <submittedName>
        <fullName evidence="2">Uncharacterized protein</fullName>
    </submittedName>
</protein>
<dbReference type="EMBL" id="JABVXQ010000009">
    <property type="protein sequence ID" value="KAF6090857.1"/>
    <property type="molecule type" value="Genomic_DNA"/>
</dbReference>
<feature type="region of interest" description="Disordered" evidence="1">
    <location>
        <begin position="80"/>
        <end position="110"/>
    </location>
</feature>
<comment type="caution">
    <text evidence="2">The sequence shown here is derived from an EMBL/GenBank/DDBJ whole genome shotgun (WGS) entry which is preliminary data.</text>
</comment>
<reference evidence="2 3" key="1">
    <citation type="journal article" date="2020" name="Nature">
        <title>Six reference-quality genomes reveal evolution of bat adaptations.</title>
        <authorList>
            <person name="Jebb D."/>
            <person name="Huang Z."/>
            <person name="Pippel M."/>
            <person name="Hughes G.M."/>
            <person name="Lavrichenko K."/>
            <person name="Devanna P."/>
            <person name="Winkler S."/>
            <person name="Jermiin L.S."/>
            <person name="Skirmuntt E.C."/>
            <person name="Katzourakis A."/>
            <person name="Burkitt-Gray L."/>
            <person name="Ray D.A."/>
            <person name="Sullivan K.A.M."/>
            <person name="Roscito J.G."/>
            <person name="Kirilenko B.M."/>
            <person name="Davalos L.M."/>
            <person name="Corthals A.P."/>
            <person name="Power M.L."/>
            <person name="Jones G."/>
            <person name="Ransome R.D."/>
            <person name="Dechmann D.K.N."/>
            <person name="Locatelli A.G."/>
            <person name="Puechmaille S.J."/>
            <person name="Fedrigo O."/>
            <person name="Jarvis E.D."/>
            <person name="Hiller M."/>
            <person name="Vernes S.C."/>
            <person name="Myers E.W."/>
            <person name="Teeling E.C."/>
        </authorList>
    </citation>
    <scope>NUCLEOTIDE SEQUENCE [LARGE SCALE GENOMIC DNA]</scope>
    <source>
        <strain evidence="2">Bat1K_MPI-CBG_1</strain>
    </source>
</reference>
<evidence type="ECO:0000313" key="2">
    <source>
        <dbReference type="EMBL" id="KAF6090857.1"/>
    </source>
</evidence>
<organism evidence="2 3">
    <name type="scientific">Phyllostomus discolor</name>
    <name type="common">pale spear-nosed bat</name>
    <dbReference type="NCBI Taxonomy" id="89673"/>
    <lineage>
        <taxon>Eukaryota</taxon>
        <taxon>Metazoa</taxon>
        <taxon>Chordata</taxon>
        <taxon>Craniata</taxon>
        <taxon>Vertebrata</taxon>
        <taxon>Euteleostomi</taxon>
        <taxon>Mammalia</taxon>
        <taxon>Eutheria</taxon>
        <taxon>Laurasiatheria</taxon>
        <taxon>Chiroptera</taxon>
        <taxon>Yangochiroptera</taxon>
        <taxon>Phyllostomidae</taxon>
        <taxon>Phyllostominae</taxon>
        <taxon>Phyllostomus</taxon>
    </lineage>
</organism>
<gene>
    <name evidence="2" type="ORF">HJG60_012234</name>
</gene>
<proteinExistence type="predicted"/>
<dbReference type="AlphaFoldDB" id="A0A833ZE66"/>
<evidence type="ECO:0000313" key="3">
    <source>
        <dbReference type="Proteomes" id="UP000664940"/>
    </source>
</evidence>
<sequence>MPLASPKGNIPQRVRLINAVQASSITRNGPPLHPGIGLIAMAQEAGVPGNSPLEITLITPAQASGIPGTNLQRLATLRRSRPPATQGKGPPKVCLTAPAQDSGLPGRSPPDFASSPLSRLLVSPGTPPTAILFRWQKQLTRIFTDWRDAVTVETSRLVGVCSQWKSLGSEIYTSFDLLMLVIMEVSAAMKRRLSLTS</sequence>
<evidence type="ECO:0000256" key="1">
    <source>
        <dbReference type="SAM" id="MobiDB-lite"/>
    </source>
</evidence>
<name>A0A833ZE66_9CHIR</name>
<dbReference type="Proteomes" id="UP000664940">
    <property type="component" value="Unassembled WGS sequence"/>
</dbReference>